<proteinExistence type="predicted"/>
<evidence type="ECO:0000256" key="1">
    <source>
        <dbReference type="SAM" id="MobiDB-lite"/>
    </source>
</evidence>
<gene>
    <name evidence="3" type="ORF">TTAC_LOCUS2556</name>
</gene>
<feature type="compositionally biased region" description="Low complexity" evidence="1">
    <location>
        <begin position="121"/>
        <end position="133"/>
    </location>
</feature>
<evidence type="ECO:0000313" key="3">
    <source>
        <dbReference type="EMBL" id="VDM20445.1"/>
    </source>
</evidence>
<keyword evidence="2" id="KW-0812">Transmembrane</keyword>
<keyword evidence="2" id="KW-0472">Membrane</keyword>
<protein>
    <submittedName>
        <fullName evidence="3">Uncharacterized protein</fullName>
    </submittedName>
</protein>
<evidence type="ECO:0000256" key="2">
    <source>
        <dbReference type="SAM" id="Phobius"/>
    </source>
</evidence>
<feature type="region of interest" description="Disordered" evidence="1">
    <location>
        <begin position="114"/>
        <end position="133"/>
    </location>
</feature>
<dbReference type="EMBL" id="UYWX01001206">
    <property type="protein sequence ID" value="VDM20445.1"/>
    <property type="molecule type" value="Genomic_DNA"/>
</dbReference>
<accession>A0A3P7GFM0</accession>
<feature type="transmembrane region" description="Helical" evidence="2">
    <location>
        <begin position="648"/>
        <end position="670"/>
    </location>
</feature>
<dbReference type="OrthoDB" id="10036898at2759"/>
<reference evidence="3 4" key="1">
    <citation type="submission" date="2018-11" db="EMBL/GenBank/DDBJ databases">
        <authorList>
            <consortium name="Pathogen Informatics"/>
        </authorList>
    </citation>
    <scope>NUCLEOTIDE SEQUENCE [LARGE SCALE GENOMIC DNA]</scope>
</reference>
<organism evidence="3 4">
    <name type="scientific">Hydatigena taeniaeformis</name>
    <name type="common">Feline tapeworm</name>
    <name type="synonym">Taenia taeniaeformis</name>
    <dbReference type="NCBI Taxonomy" id="6205"/>
    <lineage>
        <taxon>Eukaryota</taxon>
        <taxon>Metazoa</taxon>
        <taxon>Spiralia</taxon>
        <taxon>Lophotrochozoa</taxon>
        <taxon>Platyhelminthes</taxon>
        <taxon>Cestoda</taxon>
        <taxon>Eucestoda</taxon>
        <taxon>Cyclophyllidea</taxon>
        <taxon>Taeniidae</taxon>
        <taxon>Hydatigera</taxon>
    </lineage>
</organism>
<dbReference type="AlphaFoldDB" id="A0A3P7GFM0"/>
<keyword evidence="2" id="KW-1133">Transmembrane helix</keyword>
<dbReference type="Proteomes" id="UP000274429">
    <property type="component" value="Unassembled WGS sequence"/>
</dbReference>
<name>A0A3P7GFM0_HYDTA</name>
<keyword evidence="4" id="KW-1185">Reference proteome</keyword>
<evidence type="ECO:0000313" key="4">
    <source>
        <dbReference type="Proteomes" id="UP000274429"/>
    </source>
</evidence>
<sequence length="733" mass="81047">MHHMVELYRHVRKGYQDPYRARLTPTEAVDLDLAESMESSLPYCTFTNRGLALVFPLCPRLSSLTIRHAPYITRFPRIDQLLPAEAAAQTVAPASTSQPSVSISIPVPQQFPQSTTSTVLTSQPPQISTPSSGPVKVIPNTVYRSSLPLKSLTLENCPGITASELESILAKGDPFGFLESLVLRDMFPLSRETVFMGPAYHWSQRWLLDSNTISGTCVGGEGRELSTSPDYRKLGLLLSIADLLSSRLVGYPPISPVGIGMGSSVRDVSHSATTTGLRVYELPVQPFDIFFTLRTHTYLTSLLQMDGTCGRRIFGPCRIHRLLLDSTLIESSPEVGVDKEKEEKSAFFVSRSTQTCVCGLLEWDFVQRLHVESGPSQLPPADPKDQGLYQHQHQLGGPLAFHPFPVLLQHNALYQKLICSDWADKICATANFDRLRDKQCSFVRPLCGPGECFGCGSGFAEPPSKTQLEPSLHHTPRVWTARDACVDTSELRQFVGPKACVLTLRQPIASPLSCLTTLHFERVGLTHLVLSSVPRLKNITLENCPALTAILFHGVASGAPATAITVPSPSSTVFPPCIPVKMTNPVPFLRRVRIIRCPKFAIYNWLGAVAALYPYHEENIFITFREWFFVHHARIGSTKPLNRDSRGAAIPISTLLLLFHFLFYDLAIVVREDDTCHLYKPSRGRGDECLRREHSQGRSSSEAVVATLATRCHLFLSLKAYDGSSNDSPLESS</sequence>